<feature type="region of interest" description="Disordered" evidence="1">
    <location>
        <begin position="113"/>
        <end position="134"/>
    </location>
</feature>
<feature type="compositionally biased region" description="Polar residues" evidence="1">
    <location>
        <begin position="315"/>
        <end position="324"/>
    </location>
</feature>
<evidence type="ECO:0000313" key="3">
    <source>
        <dbReference type="Proteomes" id="UP000002640"/>
    </source>
</evidence>
<feature type="region of interest" description="Disordered" evidence="1">
    <location>
        <begin position="190"/>
        <end position="268"/>
    </location>
</feature>
<name>G5A1A0_PHYSP</name>
<dbReference type="EMBL" id="JH159158">
    <property type="protein sequence ID" value="EGZ10700.1"/>
    <property type="molecule type" value="Genomic_DNA"/>
</dbReference>
<evidence type="ECO:0000313" key="2">
    <source>
        <dbReference type="EMBL" id="EGZ10700.1"/>
    </source>
</evidence>
<dbReference type="Proteomes" id="UP000002640">
    <property type="component" value="Unassembled WGS sequence"/>
</dbReference>
<dbReference type="GeneID" id="20660236"/>
<gene>
    <name evidence="2" type="ORF">PHYSODRAFT_519969</name>
</gene>
<protein>
    <submittedName>
        <fullName evidence="2">Uncharacterized protein</fullName>
    </submittedName>
</protein>
<dbReference type="RefSeq" id="XP_009533445.1">
    <property type="nucleotide sequence ID" value="XM_009535150.1"/>
</dbReference>
<keyword evidence="3" id="KW-1185">Reference proteome</keyword>
<evidence type="ECO:0000256" key="1">
    <source>
        <dbReference type="SAM" id="MobiDB-lite"/>
    </source>
</evidence>
<feature type="region of interest" description="Disordered" evidence="1">
    <location>
        <begin position="283"/>
        <end position="324"/>
    </location>
</feature>
<feature type="compositionally biased region" description="Basic and acidic residues" evidence="1">
    <location>
        <begin position="284"/>
        <end position="299"/>
    </location>
</feature>
<dbReference type="AlphaFoldDB" id="G5A1A0"/>
<reference evidence="2 3" key="1">
    <citation type="journal article" date="2006" name="Science">
        <title>Phytophthora genome sequences uncover evolutionary origins and mechanisms of pathogenesis.</title>
        <authorList>
            <person name="Tyler B.M."/>
            <person name="Tripathy S."/>
            <person name="Zhang X."/>
            <person name="Dehal P."/>
            <person name="Jiang R.H."/>
            <person name="Aerts A."/>
            <person name="Arredondo F.D."/>
            <person name="Baxter L."/>
            <person name="Bensasson D."/>
            <person name="Beynon J.L."/>
            <person name="Chapman J."/>
            <person name="Damasceno C.M."/>
            <person name="Dorrance A.E."/>
            <person name="Dou D."/>
            <person name="Dickerman A.W."/>
            <person name="Dubchak I.L."/>
            <person name="Garbelotto M."/>
            <person name="Gijzen M."/>
            <person name="Gordon S.G."/>
            <person name="Govers F."/>
            <person name="Grunwald N.J."/>
            <person name="Huang W."/>
            <person name="Ivors K.L."/>
            <person name="Jones R.W."/>
            <person name="Kamoun S."/>
            <person name="Krampis K."/>
            <person name="Lamour K.H."/>
            <person name="Lee M.K."/>
            <person name="McDonald W.H."/>
            <person name="Medina M."/>
            <person name="Meijer H.J."/>
            <person name="Nordberg E.K."/>
            <person name="Maclean D.J."/>
            <person name="Ospina-Giraldo M.D."/>
            <person name="Morris P.F."/>
            <person name="Phuntumart V."/>
            <person name="Putnam N.H."/>
            <person name="Rash S."/>
            <person name="Rose J.K."/>
            <person name="Sakihama Y."/>
            <person name="Salamov A.A."/>
            <person name="Savidor A."/>
            <person name="Scheuring C.F."/>
            <person name="Smith B.M."/>
            <person name="Sobral B.W."/>
            <person name="Terry A."/>
            <person name="Torto-Alalibo T.A."/>
            <person name="Win J."/>
            <person name="Xu Z."/>
            <person name="Zhang H."/>
            <person name="Grigoriev I.V."/>
            <person name="Rokhsar D.S."/>
            <person name="Boore J.L."/>
        </authorList>
    </citation>
    <scope>NUCLEOTIDE SEQUENCE [LARGE SCALE GENOMIC DNA]</scope>
    <source>
        <strain evidence="2 3">P6497</strain>
    </source>
</reference>
<sequence length="340" mass="38537">MVNCNGVVVSSPRSSVTQEICRYCRTVRTLPPVDLRRRRHTSAIAPTARTCDVTRPGRGLSARQLQRAHSTDEYMIARRQANATELHASNRPLYMCDFTRTTPRLAIHDATATDRKSRSYALPGAKPSLDLSEEPNELELSTVDLRKAKYKASLPAPRKHGRRVSAADPVNSALTPVSVEHLAEIDRTGKLELEHLDSPAKETRKRPEQPRSSRRAEPIDFHLSTVDLRPRPRRHTTPDAPQKLGGSNQEPIQERRGECPPFQRQKSEPIDFHLSRFGLMPRRHTTDARPETNRPEVGHRQSRSKKMETVPATREPTTPTNSKNKLCDLAYLENFRSYTV</sequence>
<accession>G5A1A0</accession>
<proteinExistence type="predicted"/>
<dbReference type="KEGG" id="psoj:PHYSODRAFT_519969"/>
<feature type="compositionally biased region" description="Basic and acidic residues" evidence="1">
    <location>
        <begin position="190"/>
        <end position="220"/>
    </location>
</feature>
<dbReference type="InParanoid" id="G5A1A0"/>
<organism evidence="2 3">
    <name type="scientific">Phytophthora sojae (strain P6497)</name>
    <name type="common">Soybean stem and root rot agent</name>
    <name type="synonym">Phytophthora megasperma f. sp. glycines</name>
    <dbReference type="NCBI Taxonomy" id="1094619"/>
    <lineage>
        <taxon>Eukaryota</taxon>
        <taxon>Sar</taxon>
        <taxon>Stramenopiles</taxon>
        <taxon>Oomycota</taxon>
        <taxon>Peronosporomycetes</taxon>
        <taxon>Peronosporales</taxon>
        <taxon>Peronosporaceae</taxon>
        <taxon>Phytophthora</taxon>
    </lineage>
</organism>
<dbReference type="OMA" id="ICRYCRT"/>